<evidence type="ECO:0000313" key="2">
    <source>
        <dbReference type="EMBL" id="KRY46276.1"/>
    </source>
</evidence>
<dbReference type="AlphaFoldDB" id="A0A0V1CAE5"/>
<dbReference type="EMBL" id="JYDI01000297">
    <property type="protein sequence ID" value="KRY46276.1"/>
    <property type="molecule type" value="Genomic_DNA"/>
</dbReference>
<keyword evidence="1" id="KW-0812">Transmembrane</keyword>
<protein>
    <submittedName>
        <fullName evidence="2">Uncharacterized protein</fullName>
    </submittedName>
</protein>
<evidence type="ECO:0000256" key="1">
    <source>
        <dbReference type="SAM" id="Phobius"/>
    </source>
</evidence>
<keyword evidence="1" id="KW-1133">Transmembrane helix</keyword>
<keyword evidence="1" id="KW-0472">Membrane</keyword>
<feature type="transmembrane region" description="Helical" evidence="1">
    <location>
        <begin position="132"/>
        <end position="154"/>
    </location>
</feature>
<dbReference type="OrthoDB" id="10418454at2759"/>
<gene>
    <name evidence="2" type="ORF">T03_17425</name>
</gene>
<sequence length="213" mass="24311">MDFRTEKKNGDNDINVFWCQSSAASYCQKLQSSYGWRRFEYHAIRRTDGYCTKWTAKESKGIDSKPLKLYSVKSVCHQYPHLTNRSRKTSLTNNVSICPFSTFVTTFTSVIPKVRDIAPLGAVEGWKGGGKILINYFVLNVKCLLHLLCSYLYLRWWLDCAPDRRGSAIVDVELINLAAVGPCDFKMRRRLGTYWERLSAGCTGGALRNSLRN</sequence>
<proteinExistence type="predicted"/>
<feature type="transmembrane region" description="Helical" evidence="1">
    <location>
        <begin position="91"/>
        <end position="112"/>
    </location>
</feature>
<organism evidence="2 3">
    <name type="scientific">Trichinella britovi</name>
    <name type="common">Parasitic roundworm</name>
    <dbReference type="NCBI Taxonomy" id="45882"/>
    <lineage>
        <taxon>Eukaryota</taxon>
        <taxon>Metazoa</taxon>
        <taxon>Ecdysozoa</taxon>
        <taxon>Nematoda</taxon>
        <taxon>Enoplea</taxon>
        <taxon>Dorylaimia</taxon>
        <taxon>Trichinellida</taxon>
        <taxon>Trichinellidae</taxon>
        <taxon>Trichinella</taxon>
    </lineage>
</organism>
<reference evidence="2 3" key="1">
    <citation type="submission" date="2015-01" db="EMBL/GenBank/DDBJ databases">
        <title>Evolution of Trichinella species and genotypes.</title>
        <authorList>
            <person name="Korhonen P.K."/>
            <person name="Edoardo P."/>
            <person name="Giuseppe L.R."/>
            <person name="Gasser R.B."/>
        </authorList>
    </citation>
    <scope>NUCLEOTIDE SEQUENCE [LARGE SCALE GENOMIC DNA]</scope>
    <source>
        <strain evidence="2">ISS120</strain>
    </source>
</reference>
<keyword evidence="3" id="KW-1185">Reference proteome</keyword>
<name>A0A0V1CAE5_TRIBR</name>
<accession>A0A0V1CAE5</accession>
<evidence type="ECO:0000313" key="3">
    <source>
        <dbReference type="Proteomes" id="UP000054653"/>
    </source>
</evidence>
<dbReference type="Proteomes" id="UP000054653">
    <property type="component" value="Unassembled WGS sequence"/>
</dbReference>
<comment type="caution">
    <text evidence="2">The sequence shown here is derived from an EMBL/GenBank/DDBJ whole genome shotgun (WGS) entry which is preliminary data.</text>
</comment>